<sequence length="500" mass="53798">MQPFRRERHETLDQNGPTPTELQPIAPRHSGTSSVSRHGQTRDPRDASSHSSEAHRSSRPSVDYEIPESYRNLDEVAADGPIQNQDDHQRTYKHETLEDARSRSLEGTPEPAGRESGGHGSLADAEARDKPAHGMQVSRLATQIYTVSYLILFSFLGTLARLGLQWLTNYAGAPVFPSVWFNFGGSLVMGFLSEDRMLFRHEWGTATYEHQIQKARRDEESGGSSSGPGQPAVDLAAAKKAHLATKKTIPLYIGLATGFCGSFTSFSSFMRDAFLAVSNDLTYGSSTATSPRSGGYSFMALLAVIIITVTASLSGLFVGAHLAIALEPLTPSLPFLVTRKVADRLAVVLAWGCWGGAVVLAAVPPADYWRGVAVFSLVLAPVGTLARFYVSLWLNGIRPAFPLGTFAVNMLGTAVLGMSWDLQHVPLGGVVGCQVLQGVEDGFCGCLTTVSTWVAELAGLRRRHAWVYGGASVVVGFAVMVAIMGGLRWSNGFASLQCVH</sequence>
<dbReference type="Pfam" id="PF02537">
    <property type="entry name" value="CRCB"/>
    <property type="match status" value="2"/>
</dbReference>
<comment type="subcellular location">
    <subcellularLocation>
        <location evidence="2">Cell membrane</location>
        <topology evidence="2">Multi-pass membrane protein</topology>
    </subcellularLocation>
</comment>
<evidence type="ECO:0000256" key="1">
    <source>
        <dbReference type="ARBA" id="ARBA00002598"/>
    </source>
</evidence>
<reference evidence="11 12" key="1">
    <citation type="journal article" date="2024" name="IMA Fungus">
        <title>IMA Genome - F19 : A genome assembly and annotation guide to empower mycologists, including annotated draft genome sequences of Ceratocystis pirilliformis, Diaporthe australafricana, Fusarium ophioides, Paecilomyces lecythidis, and Sporothrix stenoceras.</title>
        <authorList>
            <person name="Aylward J."/>
            <person name="Wilson A.M."/>
            <person name="Visagie C.M."/>
            <person name="Spraker J."/>
            <person name="Barnes I."/>
            <person name="Buitendag C."/>
            <person name="Ceriani C."/>
            <person name="Del Mar Angel L."/>
            <person name="du Plessis D."/>
            <person name="Fuchs T."/>
            <person name="Gasser K."/>
            <person name="Kramer D."/>
            <person name="Li W."/>
            <person name="Munsamy K."/>
            <person name="Piso A."/>
            <person name="Price J.L."/>
            <person name="Sonnekus B."/>
            <person name="Thomas C."/>
            <person name="van der Nest A."/>
            <person name="van Dijk A."/>
            <person name="van Heerden A."/>
            <person name="van Vuuren N."/>
            <person name="Yilmaz N."/>
            <person name="Duong T.A."/>
            <person name="van der Merwe N.A."/>
            <person name="Wingfield M.J."/>
            <person name="Wingfield B.D."/>
        </authorList>
    </citation>
    <scope>NUCLEOTIDE SEQUENCE [LARGE SCALE GENOMIC DNA]</scope>
    <source>
        <strain evidence="11 12">CMW 18300</strain>
    </source>
</reference>
<feature type="compositionally biased region" description="Basic and acidic residues" evidence="9">
    <location>
        <begin position="40"/>
        <end position="56"/>
    </location>
</feature>
<organism evidence="11 12">
    <name type="scientific">Diaporthe australafricana</name>
    <dbReference type="NCBI Taxonomy" id="127596"/>
    <lineage>
        <taxon>Eukaryota</taxon>
        <taxon>Fungi</taxon>
        <taxon>Dikarya</taxon>
        <taxon>Ascomycota</taxon>
        <taxon>Pezizomycotina</taxon>
        <taxon>Sordariomycetes</taxon>
        <taxon>Sordariomycetidae</taxon>
        <taxon>Diaporthales</taxon>
        <taxon>Diaporthaceae</taxon>
        <taxon>Diaporthe</taxon>
    </lineage>
</organism>
<comment type="catalytic activity">
    <reaction evidence="8">
        <text>fluoride(in) = fluoride(out)</text>
        <dbReference type="Rhea" id="RHEA:76159"/>
        <dbReference type="ChEBI" id="CHEBI:17051"/>
    </reaction>
    <physiologicalReaction direction="left-to-right" evidence="8">
        <dbReference type="Rhea" id="RHEA:76160"/>
    </physiologicalReaction>
</comment>
<evidence type="ECO:0000256" key="6">
    <source>
        <dbReference type="ARBA" id="ARBA00023136"/>
    </source>
</evidence>
<feature type="transmembrane region" description="Helical" evidence="10">
    <location>
        <begin position="345"/>
        <end position="363"/>
    </location>
</feature>
<comment type="caution">
    <text evidence="11">The sequence shown here is derived from an EMBL/GenBank/DDBJ whole genome shotgun (WGS) entry which is preliminary data.</text>
</comment>
<keyword evidence="4 10" id="KW-0812">Transmembrane</keyword>
<protein>
    <recommendedName>
        <fullName evidence="13">CrcB-like protein</fullName>
    </recommendedName>
</protein>
<evidence type="ECO:0000256" key="5">
    <source>
        <dbReference type="ARBA" id="ARBA00022989"/>
    </source>
</evidence>
<keyword evidence="6 10" id="KW-0472">Membrane</keyword>
<keyword evidence="3" id="KW-1003">Cell membrane</keyword>
<proteinExistence type="inferred from homology"/>
<evidence type="ECO:0000256" key="10">
    <source>
        <dbReference type="SAM" id="Phobius"/>
    </source>
</evidence>
<comment type="similarity">
    <text evidence="7">Belongs to the fluoride channel Fluc/FEX (TC 1.A.43) family.</text>
</comment>
<evidence type="ECO:0000256" key="3">
    <source>
        <dbReference type="ARBA" id="ARBA00022475"/>
    </source>
</evidence>
<feature type="transmembrane region" description="Helical" evidence="10">
    <location>
        <begin position="144"/>
        <end position="164"/>
    </location>
</feature>
<evidence type="ECO:0000256" key="2">
    <source>
        <dbReference type="ARBA" id="ARBA00004651"/>
    </source>
</evidence>
<feature type="compositionally biased region" description="Basic and acidic residues" evidence="9">
    <location>
        <begin position="1"/>
        <end position="12"/>
    </location>
</feature>
<dbReference type="PANTHER" id="PTHR28259">
    <property type="entry name" value="FLUORIDE EXPORT PROTEIN 1-RELATED"/>
    <property type="match status" value="1"/>
</dbReference>
<feature type="region of interest" description="Disordered" evidence="9">
    <location>
        <begin position="1"/>
        <end position="130"/>
    </location>
</feature>
<dbReference type="EMBL" id="JAWRVE010000020">
    <property type="protein sequence ID" value="KAL1875166.1"/>
    <property type="molecule type" value="Genomic_DNA"/>
</dbReference>
<comment type="function">
    <text evidence="1">Fluoride channel required for the rapid expulsion of cytoplasmic fluoride.</text>
</comment>
<evidence type="ECO:0000313" key="12">
    <source>
        <dbReference type="Proteomes" id="UP001583177"/>
    </source>
</evidence>
<feature type="transmembrane region" description="Helical" evidence="10">
    <location>
        <begin position="298"/>
        <end position="324"/>
    </location>
</feature>
<dbReference type="PANTHER" id="PTHR28259:SF1">
    <property type="entry name" value="FLUORIDE EXPORT PROTEIN 1-RELATED"/>
    <property type="match status" value="1"/>
</dbReference>
<dbReference type="Proteomes" id="UP001583177">
    <property type="component" value="Unassembled WGS sequence"/>
</dbReference>
<feature type="transmembrane region" description="Helical" evidence="10">
    <location>
        <begin position="170"/>
        <end position="192"/>
    </location>
</feature>
<name>A0ABR3XGT5_9PEZI</name>
<evidence type="ECO:0000256" key="7">
    <source>
        <dbReference type="ARBA" id="ARBA00035120"/>
    </source>
</evidence>
<dbReference type="InterPro" id="IPR003691">
    <property type="entry name" value="FluC"/>
</dbReference>
<evidence type="ECO:0000313" key="11">
    <source>
        <dbReference type="EMBL" id="KAL1875166.1"/>
    </source>
</evidence>
<evidence type="ECO:0008006" key="13">
    <source>
        <dbReference type="Google" id="ProtNLM"/>
    </source>
</evidence>
<feature type="transmembrane region" description="Helical" evidence="10">
    <location>
        <begin position="465"/>
        <end position="487"/>
    </location>
</feature>
<keyword evidence="12" id="KW-1185">Reference proteome</keyword>
<evidence type="ECO:0000256" key="8">
    <source>
        <dbReference type="ARBA" id="ARBA00035585"/>
    </source>
</evidence>
<feature type="transmembrane region" description="Helical" evidence="10">
    <location>
        <begin position="249"/>
        <end position="270"/>
    </location>
</feature>
<accession>A0ABR3XGT5</accession>
<evidence type="ECO:0000256" key="9">
    <source>
        <dbReference type="SAM" id="MobiDB-lite"/>
    </source>
</evidence>
<feature type="transmembrane region" description="Helical" evidence="10">
    <location>
        <begin position="369"/>
        <end position="389"/>
    </location>
</feature>
<evidence type="ECO:0000256" key="4">
    <source>
        <dbReference type="ARBA" id="ARBA00022692"/>
    </source>
</evidence>
<keyword evidence="5 10" id="KW-1133">Transmembrane helix</keyword>
<gene>
    <name evidence="11" type="ORF">Daus18300_003234</name>
</gene>
<feature type="compositionally biased region" description="Basic and acidic residues" evidence="9">
    <location>
        <begin position="85"/>
        <end position="104"/>
    </location>
</feature>